<evidence type="ECO:0000313" key="1">
    <source>
        <dbReference type="EMBL" id="OTP78478.1"/>
    </source>
</evidence>
<sequence>MIYPDPLETENVTSMLTISGLAGGGMIGSLVRSEGGPFSTFGD</sequence>
<organism evidence="1 2">
    <name type="scientific">Caballeronia sordidicola</name>
    <name type="common">Burkholderia sordidicola</name>
    <dbReference type="NCBI Taxonomy" id="196367"/>
    <lineage>
        <taxon>Bacteria</taxon>
        <taxon>Pseudomonadati</taxon>
        <taxon>Pseudomonadota</taxon>
        <taxon>Betaproteobacteria</taxon>
        <taxon>Burkholderiales</taxon>
        <taxon>Burkholderiaceae</taxon>
        <taxon>Caballeronia</taxon>
    </lineage>
</organism>
<comment type="caution">
    <text evidence="1">The sequence shown here is derived from an EMBL/GenBank/DDBJ whole genome shotgun (WGS) entry which is preliminary data.</text>
</comment>
<name>A0A242N475_CABSO</name>
<gene>
    <name evidence="1" type="ORF">PAMC26577_04765</name>
</gene>
<reference evidence="1 2" key="1">
    <citation type="submission" date="2017-03" db="EMBL/GenBank/DDBJ databases">
        <title>Genome analysis of strain PAMC 26577.</title>
        <authorList>
            <person name="Oh H.-M."/>
            <person name="Yang J.-A."/>
        </authorList>
    </citation>
    <scope>NUCLEOTIDE SEQUENCE [LARGE SCALE GENOMIC DNA]</scope>
    <source>
        <strain evidence="1 2">PAMC 26577</strain>
    </source>
</reference>
<dbReference type="Proteomes" id="UP000195221">
    <property type="component" value="Unassembled WGS sequence"/>
</dbReference>
<dbReference type="AlphaFoldDB" id="A0A242N475"/>
<evidence type="ECO:0000313" key="2">
    <source>
        <dbReference type="Proteomes" id="UP000195221"/>
    </source>
</evidence>
<protein>
    <submittedName>
        <fullName evidence="1">Uncharacterized protein</fullName>
    </submittedName>
</protein>
<accession>A0A242N475</accession>
<dbReference type="EMBL" id="NBTZ01000023">
    <property type="protein sequence ID" value="OTP78478.1"/>
    <property type="molecule type" value="Genomic_DNA"/>
</dbReference>
<proteinExistence type="predicted"/>